<gene>
    <name evidence="1" type="ORF">F2P81_016778</name>
</gene>
<evidence type="ECO:0000313" key="1">
    <source>
        <dbReference type="EMBL" id="KAF0030047.1"/>
    </source>
</evidence>
<dbReference type="AlphaFoldDB" id="A0A6A4SA38"/>
<sequence>MILCGCGLFSRNPCFEQVQPSVRRADAVEKFTGLQGPTAPRPLRSLSSSSVLSSVCTRFPLFIIMLKTKQLQRNRLPFYLPSVAPQGEVKLTASIWSVRLQREVYNLAAATVQGQTSSCRAEPRATYNSHDNIQIEDGETEAPFSEKCYGK</sequence>
<evidence type="ECO:0000313" key="2">
    <source>
        <dbReference type="Proteomes" id="UP000438429"/>
    </source>
</evidence>
<name>A0A6A4SA38_SCOMX</name>
<protein>
    <submittedName>
        <fullName evidence="1">Uncharacterized protein</fullName>
    </submittedName>
</protein>
<organism evidence="1 2">
    <name type="scientific">Scophthalmus maximus</name>
    <name type="common">Turbot</name>
    <name type="synonym">Psetta maxima</name>
    <dbReference type="NCBI Taxonomy" id="52904"/>
    <lineage>
        <taxon>Eukaryota</taxon>
        <taxon>Metazoa</taxon>
        <taxon>Chordata</taxon>
        <taxon>Craniata</taxon>
        <taxon>Vertebrata</taxon>
        <taxon>Euteleostomi</taxon>
        <taxon>Actinopterygii</taxon>
        <taxon>Neopterygii</taxon>
        <taxon>Teleostei</taxon>
        <taxon>Neoteleostei</taxon>
        <taxon>Acanthomorphata</taxon>
        <taxon>Carangaria</taxon>
        <taxon>Pleuronectiformes</taxon>
        <taxon>Pleuronectoidei</taxon>
        <taxon>Scophthalmidae</taxon>
        <taxon>Scophthalmus</taxon>
    </lineage>
</organism>
<accession>A0A6A4SA38</accession>
<proteinExistence type="predicted"/>
<dbReference type="EMBL" id="VEVO01000015">
    <property type="protein sequence ID" value="KAF0030047.1"/>
    <property type="molecule type" value="Genomic_DNA"/>
</dbReference>
<comment type="caution">
    <text evidence="1">The sequence shown here is derived from an EMBL/GenBank/DDBJ whole genome shotgun (WGS) entry which is preliminary data.</text>
</comment>
<reference evidence="1 2" key="1">
    <citation type="submission" date="2019-06" db="EMBL/GenBank/DDBJ databases">
        <title>Draft genomes of female and male turbot (Scophthalmus maximus).</title>
        <authorList>
            <person name="Xu H."/>
            <person name="Xu X.-W."/>
            <person name="Shao C."/>
            <person name="Chen S."/>
        </authorList>
    </citation>
    <scope>NUCLEOTIDE SEQUENCE [LARGE SCALE GENOMIC DNA]</scope>
    <source>
        <strain evidence="1">Ysfricsl-2016a</strain>
        <tissue evidence="1">Blood</tissue>
    </source>
</reference>
<dbReference type="Proteomes" id="UP000438429">
    <property type="component" value="Unassembled WGS sequence"/>
</dbReference>